<gene>
    <name evidence="6" type="ORF">P4H66_20460</name>
</gene>
<protein>
    <submittedName>
        <fullName evidence="6">AraC family transcriptional regulator</fullName>
    </submittedName>
</protein>
<organism evidence="6 7">
    <name type="scientific">Paenibacillus dokdonensis</name>
    <dbReference type="NCBI Taxonomy" id="2567944"/>
    <lineage>
        <taxon>Bacteria</taxon>
        <taxon>Bacillati</taxon>
        <taxon>Bacillota</taxon>
        <taxon>Bacilli</taxon>
        <taxon>Bacillales</taxon>
        <taxon>Paenibacillaceae</taxon>
        <taxon>Paenibacillus</taxon>
    </lineage>
</organism>
<dbReference type="InterPro" id="IPR009057">
    <property type="entry name" value="Homeodomain-like_sf"/>
</dbReference>
<keyword evidence="4" id="KW-0804">Transcription</keyword>
<keyword evidence="1" id="KW-0805">Transcription regulation</keyword>
<dbReference type="PANTHER" id="PTHR46796">
    <property type="entry name" value="HTH-TYPE TRANSCRIPTIONAL ACTIVATOR RHAS-RELATED"/>
    <property type="match status" value="1"/>
</dbReference>
<dbReference type="InterPro" id="IPR018062">
    <property type="entry name" value="HTH_AraC-typ_CS"/>
</dbReference>
<evidence type="ECO:0000313" key="7">
    <source>
        <dbReference type="Proteomes" id="UP001344632"/>
    </source>
</evidence>
<dbReference type="Pfam" id="PF12833">
    <property type="entry name" value="HTH_18"/>
    <property type="match status" value="1"/>
</dbReference>
<dbReference type="EMBL" id="JARLKZ010000015">
    <property type="protein sequence ID" value="MEC0242181.1"/>
    <property type="molecule type" value="Genomic_DNA"/>
</dbReference>
<evidence type="ECO:0000256" key="4">
    <source>
        <dbReference type="ARBA" id="ARBA00023163"/>
    </source>
</evidence>
<evidence type="ECO:0000256" key="1">
    <source>
        <dbReference type="ARBA" id="ARBA00023015"/>
    </source>
</evidence>
<accession>A0ABU6GR28</accession>
<dbReference type="Gene3D" id="1.10.10.60">
    <property type="entry name" value="Homeodomain-like"/>
    <property type="match status" value="2"/>
</dbReference>
<dbReference type="PROSITE" id="PS00041">
    <property type="entry name" value="HTH_ARAC_FAMILY_1"/>
    <property type="match status" value="1"/>
</dbReference>
<dbReference type="Gene3D" id="2.60.120.10">
    <property type="entry name" value="Jelly Rolls"/>
    <property type="match status" value="1"/>
</dbReference>
<proteinExistence type="predicted"/>
<dbReference type="Proteomes" id="UP001344632">
    <property type="component" value="Unassembled WGS sequence"/>
</dbReference>
<feature type="domain" description="HTH araC/xylS-type" evidence="5">
    <location>
        <begin position="195"/>
        <end position="294"/>
    </location>
</feature>
<dbReference type="SMART" id="SM00342">
    <property type="entry name" value="HTH_ARAC"/>
    <property type="match status" value="1"/>
</dbReference>
<sequence>MPDGQPLQIREVMLPDVEATFRIYAAHWRTVAQGWEYPLHAHPLFEINLLMEGRQTMEVSGRTYVQEPGDLLLLKPEDLHESRSSGAGNMTYYCIHFDTDERALRELLCRDGQRYFSGDSPLACAIRPSLDKLIDLTSEDAAGKLETKMRTLSAMFELFAALTGSLSERENSRLTHTRAARIAERIAAELERAVEDAANGVNSSEERTADTVAAVTAGLGYSMSACTRIFQRVYGISPRGYLSRLKLKKAKLLLMQPELSVDSVSRLLGYGDIAHFSRQFKRWTGEAPGKFRGKYHI</sequence>
<dbReference type="InterPro" id="IPR050204">
    <property type="entry name" value="AraC_XylS_family_regulators"/>
</dbReference>
<dbReference type="RefSeq" id="WP_326089932.1">
    <property type="nucleotide sequence ID" value="NZ_JARLKZ010000015.1"/>
</dbReference>
<dbReference type="Pfam" id="PF02311">
    <property type="entry name" value="AraC_binding"/>
    <property type="match status" value="1"/>
</dbReference>
<dbReference type="PROSITE" id="PS01124">
    <property type="entry name" value="HTH_ARAC_FAMILY_2"/>
    <property type="match status" value="1"/>
</dbReference>
<evidence type="ECO:0000256" key="2">
    <source>
        <dbReference type="ARBA" id="ARBA00023125"/>
    </source>
</evidence>
<dbReference type="SUPFAM" id="SSF46689">
    <property type="entry name" value="Homeodomain-like"/>
    <property type="match status" value="1"/>
</dbReference>
<dbReference type="InterPro" id="IPR003313">
    <property type="entry name" value="AraC-bd"/>
</dbReference>
<keyword evidence="7" id="KW-1185">Reference proteome</keyword>
<evidence type="ECO:0000259" key="5">
    <source>
        <dbReference type="PROSITE" id="PS01124"/>
    </source>
</evidence>
<keyword evidence="3" id="KW-0010">Activator</keyword>
<evidence type="ECO:0000313" key="6">
    <source>
        <dbReference type="EMBL" id="MEC0242181.1"/>
    </source>
</evidence>
<dbReference type="InterPro" id="IPR018060">
    <property type="entry name" value="HTH_AraC"/>
</dbReference>
<keyword evidence="2" id="KW-0238">DNA-binding</keyword>
<reference evidence="6 7" key="1">
    <citation type="submission" date="2023-03" db="EMBL/GenBank/DDBJ databases">
        <title>Bacillus Genome Sequencing.</title>
        <authorList>
            <person name="Dunlap C."/>
        </authorList>
    </citation>
    <scope>NUCLEOTIDE SEQUENCE [LARGE SCALE GENOMIC DNA]</scope>
    <source>
        <strain evidence="6 7">BD-525</strain>
    </source>
</reference>
<name>A0ABU6GR28_9BACL</name>
<comment type="caution">
    <text evidence="6">The sequence shown here is derived from an EMBL/GenBank/DDBJ whole genome shotgun (WGS) entry which is preliminary data.</text>
</comment>
<evidence type="ECO:0000256" key="3">
    <source>
        <dbReference type="ARBA" id="ARBA00023159"/>
    </source>
</evidence>
<dbReference type="SUPFAM" id="SSF51215">
    <property type="entry name" value="Regulatory protein AraC"/>
    <property type="match status" value="1"/>
</dbReference>
<dbReference type="InterPro" id="IPR014710">
    <property type="entry name" value="RmlC-like_jellyroll"/>
</dbReference>
<dbReference type="InterPro" id="IPR037923">
    <property type="entry name" value="HTH-like"/>
</dbReference>